<comment type="similarity">
    <text evidence="12 13">Belongs to the DnaG primase family.</text>
</comment>
<dbReference type="InterPro" id="IPR006171">
    <property type="entry name" value="TOPRIM_dom"/>
</dbReference>
<dbReference type="STRING" id="1619100.UT34_C0002G0040"/>
<keyword evidence="1 12" id="KW-0240">DNA-directed RNA polymerase</keyword>
<dbReference type="PROSITE" id="PS50880">
    <property type="entry name" value="TOPRIM"/>
    <property type="match status" value="1"/>
</dbReference>
<comment type="function">
    <text evidence="12 13">RNA polymerase that catalyzes the synthesis of short RNA molecules used as primers for DNA polymerase during DNA replication.</text>
</comment>
<sequence>MADNNQVEIIKEKADIVSIVERYVKLKKAGKNYVGLCPFHSEKTPSFNVSPDIQIYKCFGCGKSGDVITFIQEIEKLDFREALEKLAKETGVQLETIQRDDPFKLYYDLNKLAAEIFFRLLKANDQVKKYLYSRKITDADIEKFKIGFAPGNNIVLNKVRERYKLNNKQLLDSGLFIEKGGIFRDKFINRVMFPITSASGKIIGFTGRILPNDNYGPKYMNTPETYIFHKSKNVYGLHQSKPDIRKQDLCIICEGTTDVIAAHRDGVTNIVAPLGTSLTFDQLTLISQFTKNLLFIFDSDFAGQKALQRAFTIAEDLGMNSYAINTKPYKDIDEVIQNKPGLFSQMVSEKRTDAYTYLIQSEYETLDITVKEDLEKLNYYSKQLLTHVRDKGKEDFYKKKFREIVGERAAIEIQERGYGLSQKESSDKLSFEEYYLKILLSGETVSIPDHHDLTIFGNSMVTSILDIAKGLKGASISQLHKKLNKSLQQYLEIILLSSQLATSEELDKIYSRILKIDIQQKIANARVKLALAENMKDNESVDRIFAQINDLMAKLREVKT</sequence>
<dbReference type="NCBIfam" id="TIGR01391">
    <property type="entry name" value="dnaG"/>
    <property type="match status" value="1"/>
</dbReference>
<dbReference type="GO" id="GO:0000428">
    <property type="term" value="C:DNA-directed RNA polymerase complex"/>
    <property type="evidence" value="ECO:0007669"/>
    <property type="project" value="UniProtKB-KW"/>
</dbReference>
<accession>A0A0G0MQW9</accession>
<evidence type="ECO:0000256" key="12">
    <source>
        <dbReference type="HAMAP-Rule" id="MF_00974"/>
    </source>
</evidence>
<dbReference type="FunFam" id="3.90.580.10:FF:000001">
    <property type="entry name" value="DNA primase"/>
    <property type="match status" value="1"/>
</dbReference>
<keyword evidence="4 12" id="KW-0548">Nucleotidyltransferase</keyword>
<dbReference type="PANTHER" id="PTHR30313">
    <property type="entry name" value="DNA PRIMASE"/>
    <property type="match status" value="1"/>
</dbReference>
<dbReference type="SMART" id="SM00400">
    <property type="entry name" value="ZnF_CHCC"/>
    <property type="match status" value="1"/>
</dbReference>
<evidence type="ECO:0000256" key="4">
    <source>
        <dbReference type="ARBA" id="ARBA00022695"/>
    </source>
</evidence>
<evidence type="ECO:0000313" key="16">
    <source>
        <dbReference type="EMBL" id="KKR05533.1"/>
    </source>
</evidence>
<dbReference type="SMART" id="SM00493">
    <property type="entry name" value="TOPRIM"/>
    <property type="match status" value="1"/>
</dbReference>
<protein>
    <recommendedName>
        <fullName evidence="12 13">DNA primase</fullName>
        <ecNumber evidence="12">2.7.7.101</ecNumber>
    </recommendedName>
</protein>
<dbReference type="SUPFAM" id="SSF57783">
    <property type="entry name" value="Zinc beta-ribbon"/>
    <property type="match status" value="1"/>
</dbReference>
<dbReference type="GO" id="GO:0006269">
    <property type="term" value="P:DNA replication, synthesis of primer"/>
    <property type="evidence" value="ECO:0007669"/>
    <property type="project" value="UniProtKB-UniRule"/>
</dbReference>
<evidence type="ECO:0000256" key="14">
    <source>
        <dbReference type="PIRSR" id="PIRSR002811-1"/>
    </source>
</evidence>
<dbReference type="GO" id="GO:0003899">
    <property type="term" value="F:DNA-directed RNA polymerase activity"/>
    <property type="evidence" value="ECO:0007669"/>
    <property type="project" value="UniProtKB-UniRule"/>
</dbReference>
<keyword evidence="6 12" id="KW-0479">Metal-binding</keyword>
<keyword evidence="3 12" id="KW-0808">Transferase</keyword>
<evidence type="ECO:0000256" key="13">
    <source>
        <dbReference type="PIRNR" id="PIRNR002811"/>
    </source>
</evidence>
<dbReference type="GO" id="GO:0003677">
    <property type="term" value="F:DNA binding"/>
    <property type="evidence" value="ECO:0007669"/>
    <property type="project" value="UniProtKB-KW"/>
</dbReference>
<dbReference type="InterPro" id="IPR006295">
    <property type="entry name" value="DNA_primase_DnaG"/>
</dbReference>
<dbReference type="PANTHER" id="PTHR30313:SF2">
    <property type="entry name" value="DNA PRIMASE"/>
    <property type="match status" value="1"/>
</dbReference>
<dbReference type="CDD" id="cd03364">
    <property type="entry name" value="TOPRIM_DnaG_primases"/>
    <property type="match status" value="1"/>
</dbReference>
<keyword evidence="5 12" id="KW-0235">DNA replication</keyword>
<keyword evidence="9" id="KW-0460">Magnesium</keyword>
<evidence type="ECO:0000256" key="10">
    <source>
        <dbReference type="ARBA" id="ARBA00023125"/>
    </source>
</evidence>
<dbReference type="Pfam" id="PF13155">
    <property type="entry name" value="Toprim_2"/>
    <property type="match status" value="1"/>
</dbReference>
<keyword evidence="2 12" id="KW-0639">Primosome</keyword>
<dbReference type="GO" id="GO:0008270">
    <property type="term" value="F:zinc ion binding"/>
    <property type="evidence" value="ECO:0007669"/>
    <property type="project" value="UniProtKB-UniRule"/>
</dbReference>
<reference evidence="16 17" key="1">
    <citation type="journal article" date="2015" name="Nature">
        <title>rRNA introns, odd ribosomes, and small enigmatic genomes across a large radiation of phyla.</title>
        <authorList>
            <person name="Brown C.T."/>
            <person name="Hug L.A."/>
            <person name="Thomas B.C."/>
            <person name="Sharon I."/>
            <person name="Castelle C.J."/>
            <person name="Singh A."/>
            <person name="Wilkins M.J."/>
            <person name="Williams K.H."/>
            <person name="Banfield J.F."/>
        </authorList>
    </citation>
    <scope>NUCLEOTIDE SEQUENCE [LARGE SCALE GENOMIC DNA]</scope>
</reference>
<keyword evidence="11 12" id="KW-0804">Transcription</keyword>
<gene>
    <name evidence="12" type="primary">dnaG</name>
    <name evidence="16" type="ORF">UT34_C0002G0040</name>
</gene>
<dbReference type="PIRSF" id="PIRSF002811">
    <property type="entry name" value="DnaG"/>
    <property type="match status" value="1"/>
</dbReference>
<dbReference type="InterPro" id="IPR013264">
    <property type="entry name" value="DNAG_N"/>
</dbReference>
<evidence type="ECO:0000256" key="2">
    <source>
        <dbReference type="ARBA" id="ARBA00022515"/>
    </source>
</evidence>
<evidence type="ECO:0000256" key="1">
    <source>
        <dbReference type="ARBA" id="ARBA00022478"/>
    </source>
</evidence>
<comment type="subunit">
    <text evidence="12">Monomer. Interacts with DnaB.</text>
</comment>
<evidence type="ECO:0000256" key="7">
    <source>
        <dbReference type="ARBA" id="ARBA00022771"/>
    </source>
</evidence>
<evidence type="ECO:0000256" key="11">
    <source>
        <dbReference type="ARBA" id="ARBA00023163"/>
    </source>
</evidence>
<dbReference type="PATRIC" id="fig|1619100.3.peg.587"/>
<evidence type="ECO:0000256" key="6">
    <source>
        <dbReference type="ARBA" id="ARBA00022723"/>
    </source>
</evidence>
<dbReference type="AlphaFoldDB" id="A0A0G0MQW9"/>
<dbReference type="Pfam" id="PF01807">
    <property type="entry name" value="Zn_ribbon_DnaG"/>
    <property type="match status" value="1"/>
</dbReference>
<dbReference type="InterPro" id="IPR002694">
    <property type="entry name" value="Znf_CHC2"/>
</dbReference>
<dbReference type="InterPro" id="IPR037068">
    <property type="entry name" value="DNA_primase_core_N_sf"/>
</dbReference>
<dbReference type="EC" id="2.7.7.101" evidence="12"/>
<dbReference type="InterPro" id="IPR050219">
    <property type="entry name" value="DnaG_primase"/>
</dbReference>
<keyword evidence="7 12" id="KW-0863">Zinc-finger</keyword>
<keyword evidence="10 12" id="KW-0238">DNA-binding</keyword>
<proteinExistence type="inferred from homology"/>
<dbReference type="GO" id="GO:0005737">
    <property type="term" value="C:cytoplasm"/>
    <property type="evidence" value="ECO:0007669"/>
    <property type="project" value="TreeGrafter"/>
</dbReference>
<dbReference type="Gene3D" id="3.40.1360.10">
    <property type="match status" value="1"/>
</dbReference>
<evidence type="ECO:0000256" key="8">
    <source>
        <dbReference type="ARBA" id="ARBA00022833"/>
    </source>
</evidence>
<evidence type="ECO:0000256" key="5">
    <source>
        <dbReference type="ARBA" id="ARBA00022705"/>
    </source>
</evidence>
<comment type="caution">
    <text evidence="16">The sequence shown here is derived from an EMBL/GenBank/DDBJ whole genome shotgun (WGS) entry which is preliminary data.</text>
</comment>
<name>A0A0G0MQW9_9BACT</name>
<dbReference type="Gene3D" id="3.90.980.10">
    <property type="entry name" value="DNA primase, catalytic core, N-terminal domain"/>
    <property type="match status" value="1"/>
</dbReference>
<dbReference type="Proteomes" id="UP000034799">
    <property type="component" value="Unassembled WGS sequence"/>
</dbReference>
<feature type="domain" description="Toprim" evidence="15">
    <location>
        <begin position="248"/>
        <end position="329"/>
    </location>
</feature>
<comment type="catalytic activity">
    <reaction evidence="12">
        <text>ssDNA + n NTP = ssDNA/pppN(pN)n-1 hybrid + (n-1) diphosphate.</text>
        <dbReference type="EC" id="2.7.7.101"/>
    </reaction>
</comment>
<dbReference type="EMBL" id="LBWK01000002">
    <property type="protein sequence ID" value="KKR05533.1"/>
    <property type="molecule type" value="Genomic_DNA"/>
</dbReference>
<dbReference type="GO" id="GO:1990077">
    <property type="term" value="C:primosome complex"/>
    <property type="evidence" value="ECO:0007669"/>
    <property type="project" value="UniProtKB-KW"/>
</dbReference>
<evidence type="ECO:0000259" key="15">
    <source>
        <dbReference type="PROSITE" id="PS50880"/>
    </source>
</evidence>
<dbReference type="HAMAP" id="MF_00974">
    <property type="entry name" value="DNA_primase_DnaG"/>
    <property type="match status" value="1"/>
</dbReference>
<keyword evidence="8 12" id="KW-0862">Zinc</keyword>
<comment type="cofactor">
    <cofactor evidence="12 13 14">
        <name>Zn(2+)</name>
        <dbReference type="ChEBI" id="CHEBI:29105"/>
    </cofactor>
    <text evidence="12 13 14">Binds 1 zinc ion per monomer.</text>
</comment>
<evidence type="ECO:0000313" key="17">
    <source>
        <dbReference type="Proteomes" id="UP000034799"/>
    </source>
</evidence>
<comment type="domain">
    <text evidence="12">Contains an N-terminal zinc-binding domain, a central core domain that contains the primase activity, and a C-terminal DnaB-binding domain.</text>
</comment>
<dbReference type="SUPFAM" id="SSF56731">
    <property type="entry name" value="DNA primase core"/>
    <property type="match status" value="1"/>
</dbReference>
<dbReference type="InterPro" id="IPR036977">
    <property type="entry name" value="DNA_primase_Znf_CHC2"/>
</dbReference>
<dbReference type="Gene3D" id="3.90.580.10">
    <property type="entry name" value="Zinc finger, CHC2-type domain"/>
    <property type="match status" value="1"/>
</dbReference>
<evidence type="ECO:0000256" key="9">
    <source>
        <dbReference type="ARBA" id="ARBA00022842"/>
    </source>
</evidence>
<feature type="zinc finger region" description="CHC2-type" evidence="12 14">
    <location>
        <begin position="37"/>
        <end position="61"/>
    </location>
</feature>
<organism evidence="16 17">
    <name type="scientific">candidate division WS6 bacterium GW2011_GWF2_39_15</name>
    <dbReference type="NCBI Taxonomy" id="1619100"/>
    <lineage>
        <taxon>Bacteria</taxon>
        <taxon>Candidatus Dojkabacteria</taxon>
    </lineage>
</organism>
<dbReference type="InterPro" id="IPR030846">
    <property type="entry name" value="DnaG_bac"/>
</dbReference>
<dbReference type="Pfam" id="PF08275">
    <property type="entry name" value="DNAG_N"/>
    <property type="match status" value="1"/>
</dbReference>
<evidence type="ECO:0000256" key="3">
    <source>
        <dbReference type="ARBA" id="ARBA00022679"/>
    </source>
</evidence>
<dbReference type="InterPro" id="IPR034151">
    <property type="entry name" value="TOPRIM_DnaG_bac"/>
</dbReference>